<dbReference type="OMA" id="NMPICKI"/>
<dbReference type="EnsemblPlants" id="Kaladp0028s0049.1.v1.1">
    <property type="protein sequence ID" value="Kaladp0028s0049.1.v1.1"/>
    <property type="gene ID" value="Kaladp0028s0049.v1.1"/>
</dbReference>
<proteinExistence type="predicted"/>
<dbReference type="Gramene" id="Kaladp0028s0049.2.v1.1">
    <property type="protein sequence ID" value="Kaladp0028s0049.2.v1.1"/>
    <property type="gene ID" value="Kaladp0028s0049.v1.1"/>
</dbReference>
<evidence type="ECO:0000313" key="3">
    <source>
        <dbReference type="EnsemblPlants" id="Kaladp0028s0049.2.v1.1"/>
    </source>
</evidence>
<dbReference type="Pfam" id="PF14693">
    <property type="entry name" value="Ribosomal_TL5_C"/>
    <property type="match status" value="1"/>
</dbReference>
<dbReference type="GO" id="GO:0008097">
    <property type="term" value="F:5S rRNA binding"/>
    <property type="evidence" value="ECO:0007669"/>
    <property type="project" value="TreeGrafter"/>
</dbReference>
<reference evidence="3" key="1">
    <citation type="submission" date="2021-01" db="UniProtKB">
        <authorList>
            <consortium name="EnsemblPlants"/>
        </authorList>
    </citation>
    <scope>IDENTIFICATION</scope>
</reference>
<feature type="region of interest" description="Disordered" evidence="1">
    <location>
        <begin position="236"/>
        <end position="258"/>
    </location>
</feature>
<name>A0A7N0T9L5_KALFE</name>
<dbReference type="Gramene" id="Kaladp0028s0049.1.v1.1">
    <property type="protein sequence ID" value="Kaladp0028s0049.1.v1.1"/>
    <property type="gene ID" value="Kaladp0028s0049.v1.1"/>
</dbReference>
<dbReference type="GO" id="GO:0003735">
    <property type="term" value="F:structural constituent of ribosome"/>
    <property type="evidence" value="ECO:0007669"/>
    <property type="project" value="InterPro"/>
</dbReference>
<evidence type="ECO:0000259" key="2">
    <source>
        <dbReference type="Pfam" id="PF14693"/>
    </source>
</evidence>
<feature type="compositionally biased region" description="Polar residues" evidence="1">
    <location>
        <begin position="249"/>
        <end position="258"/>
    </location>
</feature>
<feature type="domain" description="Large ribosomal subunit protein bL25 beta" evidence="2">
    <location>
        <begin position="150"/>
        <end position="235"/>
    </location>
</feature>
<dbReference type="Proteomes" id="UP000594263">
    <property type="component" value="Unplaced"/>
</dbReference>
<dbReference type="GO" id="GO:0003729">
    <property type="term" value="F:mRNA binding"/>
    <property type="evidence" value="ECO:0007669"/>
    <property type="project" value="EnsemblPlants"/>
</dbReference>
<keyword evidence="4" id="KW-1185">Reference proteome</keyword>
<dbReference type="AlphaFoldDB" id="A0A7N0T9L5"/>
<dbReference type="InterPro" id="IPR020930">
    <property type="entry name" value="Ribosomal_uL5_bac-type"/>
</dbReference>
<evidence type="ECO:0000313" key="4">
    <source>
        <dbReference type="Proteomes" id="UP000594263"/>
    </source>
</evidence>
<dbReference type="PANTHER" id="PTHR33284:SF2">
    <property type="entry name" value="RIBOSOMAL PROTEIN L25_GLN-TRNA SYNTHETASE, ANTI-CODON-BINDING DOMAIN-CONTAINING PROTEIN"/>
    <property type="match status" value="1"/>
</dbReference>
<dbReference type="CDD" id="cd00495">
    <property type="entry name" value="Ribosomal_L25_TL5_CTC"/>
    <property type="match status" value="1"/>
</dbReference>
<organism evidence="3 4">
    <name type="scientific">Kalanchoe fedtschenkoi</name>
    <name type="common">Lavender scallops</name>
    <name type="synonym">South American air plant</name>
    <dbReference type="NCBI Taxonomy" id="63787"/>
    <lineage>
        <taxon>Eukaryota</taxon>
        <taxon>Viridiplantae</taxon>
        <taxon>Streptophyta</taxon>
        <taxon>Embryophyta</taxon>
        <taxon>Tracheophyta</taxon>
        <taxon>Spermatophyta</taxon>
        <taxon>Magnoliopsida</taxon>
        <taxon>eudicotyledons</taxon>
        <taxon>Gunneridae</taxon>
        <taxon>Pentapetalae</taxon>
        <taxon>Saxifragales</taxon>
        <taxon>Crassulaceae</taxon>
        <taxon>Kalanchoe</taxon>
    </lineage>
</organism>
<dbReference type="GO" id="GO:0006412">
    <property type="term" value="P:translation"/>
    <property type="evidence" value="ECO:0007669"/>
    <property type="project" value="InterPro"/>
</dbReference>
<dbReference type="GO" id="GO:0022625">
    <property type="term" value="C:cytosolic large ribosomal subunit"/>
    <property type="evidence" value="ECO:0007669"/>
    <property type="project" value="TreeGrafter"/>
</dbReference>
<dbReference type="InterPro" id="IPR011035">
    <property type="entry name" value="Ribosomal_bL25/Gln-tRNA_synth"/>
</dbReference>
<sequence length="258" mass="28147">MAQWWRASGAGVRAGLRNRSQTSSSSAFHTIQAIPREYSGSRVSARERAQGRIPAVVFSESFSAGSDGVIRSVSRKRLLTTEKKQIQAIMKSVESDKFFYSTRFPLQIMAGAGSSVLIESGNVLPVKIHKDKETGKILNLVLAWADDGSEMKVDVPVVIKGEDGCPGLKKGGYLNKIRPTLKYVCPAEHIPSKVEVDISSLDIGDKILMQDIRVHPSLKLISRNEVMPVVKIVAAKSESKEPATEDSTELQSTKPADL</sequence>
<dbReference type="InterPro" id="IPR020057">
    <property type="entry name" value="Ribosomal_bL25_b-dom"/>
</dbReference>
<dbReference type="PANTHER" id="PTHR33284">
    <property type="entry name" value="RIBOSOMAL PROTEIN L25/GLN-TRNA SYNTHETASE, ANTI-CODON-BINDING DOMAIN-CONTAINING PROTEIN"/>
    <property type="match status" value="1"/>
</dbReference>
<accession>A0A7N0T9L5</accession>
<dbReference type="InterPro" id="IPR037121">
    <property type="entry name" value="Ribosomal_bL25_C"/>
</dbReference>
<dbReference type="InterPro" id="IPR029751">
    <property type="entry name" value="Ribosomal_L25_dom"/>
</dbReference>
<dbReference type="SUPFAM" id="SSF50715">
    <property type="entry name" value="Ribosomal protein L25-like"/>
    <property type="match status" value="1"/>
</dbReference>
<dbReference type="EnsemblPlants" id="Kaladp0028s0049.2.v1.1">
    <property type="protein sequence ID" value="Kaladp0028s0049.2.v1.1"/>
    <property type="gene ID" value="Kaladp0028s0049.v1.1"/>
</dbReference>
<evidence type="ECO:0000256" key="1">
    <source>
        <dbReference type="SAM" id="MobiDB-lite"/>
    </source>
</evidence>
<protein>
    <recommendedName>
        <fullName evidence="2">Large ribosomal subunit protein bL25 beta domain-containing protein</fullName>
    </recommendedName>
</protein>
<dbReference type="FunFam" id="2.170.120.20:FF:000006">
    <property type="entry name" value="Ribosomal protein L25/Gln-tRNA synthetase, anti-codon-binding domain-containing protein"/>
    <property type="match status" value="1"/>
</dbReference>
<dbReference type="Gene3D" id="2.170.120.20">
    <property type="entry name" value="Ribosomal protein L25, beta domain"/>
    <property type="match status" value="1"/>
</dbReference>